<dbReference type="PANTHER" id="PTHR16155">
    <property type="entry name" value="DED DOMAIN-CONTAINING PROTEIN"/>
    <property type="match status" value="1"/>
</dbReference>
<dbReference type="EMBL" id="CP111025">
    <property type="protein sequence ID" value="WAR26960.1"/>
    <property type="molecule type" value="Genomic_DNA"/>
</dbReference>
<keyword evidence="2" id="KW-1185">Reference proteome</keyword>
<name>A0ABY7FXR3_MYAAR</name>
<reference evidence="1" key="1">
    <citation type="submission" date="2022-11" db="EMBL/GenBank/DDBJ databases">
        <title>Centuries of genome instability and evolution in soft-shell clam transmissible cancer (bioRxiv).</title>
        <authorList>
            <person name="Hart S.F.M."/>
            <person name="Yonemitsu M.A."/>
            <person name="Giersch R.M."/>
            <person name="Beal B.F."/>
            <person name="Arriagada G."/>
            <person name="Davis B.W."/>
            <person name="Ostrander E.A."/>
            <person name="Goff S.P."/>
            <person name="Metzger M.J."/>
        </authorList>
    </citation>
    <scope>NUCLEOTIDE SEQUENCE</scope>
    <source>
        <strain evidence="1">MELC-2E11</strain>
        <tissue evidence="1">Siphon/mantle</tissue>
    </source>
</reference>
<dbReference type="Proteomes" id="UP001164746">
    <property type="component" value="Chromosome 14"/>
</dbReference>
<dbReference type="PANTHER" id="PTHR16155:SF19">
    <property type="entry name" value="DED DOMAIN-CONTAINING PROTEIN"/>
    <property type="match status" value="1"/>
</dbReference>
<organism evidence="1 2">
    <name type="scientific">Mya arenaria</name>
    <name type="common">Soft-shell clam</name>
    <dbReference type="NCBI Taxonomy" id="6604"/>
    <lineage>
        <taxon>Eukaryota</taxon>
        <taxon>Metazoa</taxon>
        <taxon>Spiralia</taxon>
        <taxon>Lophotrochozoa</taxon>
        <taxon>Mollusca</taxon>
        <taxon>Bivalvia</taxon>
        <taxon>Autobranchia</taxon>
        <taxon>Heteroconchia</taxon>
        <taxon>Euheterodonta</taxon>
        <taxon>Imparidentia</taxon>
        <taxon>Neoheterodontei</taxon>
        <taxon>Myida</taxon>
        <taxon>Myoidea</taxon>
        <taxon>Myidae</taxon>
        <taxon>Mya</taxon>
    </lineage>
</organism>
<evidence type="ECO:0000313" key="1">
    <source>
        <dbReference type="EMBL" id="WAR26960.1"/>
    </source>
</evidence>
<accession>A0ABY7FXR3</accession>
<evidence type="ECO:0000313" key="2">
    <source>
        <dbReference type="Proteomes" id="UP001164746"/>
    </source>
</evidence>
<proteinExistence type="predicted"/>
<gene>
    <name evidence="1" type="ORF">MAR_012664</name>
</gene>
<protein>
    <submittedName>
        <fullName evidence="1">Uncharacterized protein</fullName>
    </submittedName>
</protein>
<sequence length="658" mass="75704">MAIEDFPSPIQEFVVNDVNEGRKNNIRISQNIIAQEILEQILSFFTKGNLEETRTHTLTLTARKSLSKFCIHFIEYTSQKKTKTALSTTVMFILTKTFIFRDERDMGDNEEQVRRKPVLSNVMIDIPAGKPLFTERLNVLKKLVDSFPDDPNFHAHLGRFFAFCRQDEEHEAEKCFQTAVKLCDDLVSGRTHDKIDDGMKLTMMHIFHMYGIVKQRYVAKYTGRAHKEKVVAFSEETIFIERLEEILPSAEEACEFFTKSRSITPESHDVYVYAYTGEIQVRLQICDFINNFQQGLGLVEFLNTTTNQRAKQFVQKSIPLIETLVIECYMEVDLLNADLESLRKNVVWYNMLFKRQALPLEMFASEDGVNDRRLKIASKKLKHCKTSTGILKGIDDVDDENDIEDIITLYEEIFSEIDNRGHRVEGDKKLLEREFREWIYAIRHEKFRKNYTLEEVLTQLTVWYENVRSPLSVFYMFILYSLLGFGTSSTPGKTECLLEALDHLVIRPKYPREWLGTSGEGIKRLKPSDRYVGISEDGGSSQCGRLSLAVCKGTICRPNTNSVNGMLALDLGVKTSDVKVYFIPKMVKLEGSRYAGERVEFNLAFTIKHGYGAFNVKLLKRHSCSNCSLNIEFTSVENTITCKCGSDVHKDEMNEYTG</sequence>